<dbReference type="InterPro" id="IPR000483">
    <property type="entry name" value="Cys-rich_flank_reg_C"/>
</dbReference>
<feature type="domain" description="LRRCT" evidence="6">
    <location>
        <begin position="397"/>
        <end position="452"/>
    </location>
</feature>
<feature type="signal peptide" evidence="5">
    <location>
        <begin position="1"/>
        <end position="20"/>
    </location>
</feature>
<keyword evidence="4" id="KW-0325">Glycoprotein</keyword>
<dbReference type="SMART" id="SM00364">
    <property type="entry name" value="LRR_BAC"/>
    <property type="match status" value="4"/>
</dbReference>
<reference evidence="7" key="1">
    <citation type="journal article" date="2024" name="Gigascience">
        <title>Chromosome-level genome of the poultry shaft louse Menopon gallinae provides insight into the host-switching and adaptive evolution of parasitic lice.</title>
        <authorList>
            <person name="Xu Y."/>
            <person name="Ma L."/>
            <person name="Liu S."/>
            <person name="Liang Y."/>
            <person name="Liu Q."/>
            <person name="He Z."/>
            <person name="Tian L."/>
            <person name="Duan Y."/>
            <person name="Cai W."/>
            <person name="Li H."/>
            <person name="Song F."/>
        </authorList>
    </citation>
    <scope>NUCLEOTIDE SEQUENCE</scope>
    <source>
        <strain evidence="7">Cailab_2023a</strain>
    </source>
</reference>
<dbReference type="FunFam" id="3.80.10.10:FF:000770">
    <property type="entry name" value="Uncharacterized protein"/>
    <property type="match status" value="1"/>
</dbReference>
<dbReference type="SUPFAM" id="SSF52058">
    <property type="entry name" value="L domain-like"/>
    <property type="match status" value="1"/>
</dbReference>
<evidence type="ECO:0000259" key="6">
    <source>
        <dbReference type="SMART" id="SM00082"/>
    </source>
</evidence>
<dbReference type="InterPro" id="IPR003591">
    <property type="entry name" value="Leu-rich_rpt_typical-subtyp"/>
</dbReference>
<evidence type="ECO:0000313" key="7">
    <source>
        <dbReference type="EMBL" id="KAL0272313.1"/>
    </source>
</evidence>
<dbReference type="InterPro" id="IPR050333">
    <property type="entry name" value="SLRP"/>
</dbReference>
<feature type="chain" id="PRO_5043486686" description="LRRCT domain-containing protein" evidence="5">
    <location>
        <begin position="21"/>
        <end position="488"/>
    </location>
</feature>
<dbReference type="PANTHER" id="PTHR45712:SF22">
    <property type="entry name" value="INSULIN-LIKE GROWTH FACTOR-BINDING PROTEIN COMPLEX ACID LABILE SUBUNIT"/>
    <property type="match status" value="1"/>
</dbReference>
<dbReference type="SMART" id="SM00082">
    <property type="entry name" value="LRRCT"/>
    <property type="match status" value="1"/>
</dbReference>
<name>A0AAW2HSG8_9NEOP</name>
<dbReference type="GO" id="GO:0071944">
    <property type="term" value="C:cell periphery"/>
    <property type="evidence" value="ECO:0007669"/>
    <property type="project" value="UniProtKB-ARBA"/>
</dbReference>
<keyword evidence="2 5" id="KW-0732">Signal</keyword>
<dbReference type="InterPro" id="IPR001611">
    <property type="entry name" value="Leu-rich_rpt"/>
</dbReference>
<comment type="caution">
    <text evidence="7">The sequence shown here is derived from an EMBL/GenBank/DDBJ whole genome shotgun (WGS) entry which is preliminary data.</text>
</comment>
<keyword evidence="3" id="KW-0677">Repeat</keyword>
<dbReference type="PRINTS" id="PR00019">
    <property type="entry name" value="LEURICHRPT"/>
</dbReference>
<dbReference type="SMART" id="SM00365">
    <property type="entry name" value="LRR_SD22"/>
    <property type="match status" value="6"/>
</dbReference>
<evidence type="ECO:0000256" key="2">
    <source>
        <dbReference type="ARBA" id="ARBA00022729"/>
    </source>
</evidence>
<keyword evidence="1" id="KW-0433">Leucine-rich repeat</keyword>
<organism evidence="7">
    <name type="scientific">Menopon gallinae</name>
    <name type="common">poultry shaft louse</name>
    <dbReference type="NCBI Taxonomy" id="328185"/>
    <lineage>
        <taxon>Eukaryota</taxon>
        <taxon>Metazoa</taxon>
        <taxon>Ecdysozoa</taxon>
        <taxon>Arthropoda</taxon>
        <taxon>Hexapoda</taxon>
        <taxon>Insecta</taxon>
        <taxon>Pterygota</taxon>
        <taxon>Neoptera</taxon>
        <taxon>Paraneoptera</taxon>
        <taxon>Psocodea</taxon>
        <taxon>Troctomorpha</taxon>
        <taxon>Phthiraptera</taxon>
        <taxon>Amblycera</taxon>
        <taxon>Menoponidae</taxon>
        <taxon>Menopon</taxon>
    </lineage>
</organism>
<evidence type="ECO:0000256" key="1">
    <source>
        <dbReference type="ARBA" id="ARBA00022614"/>
    </source>
</evidence>
<accession>A0AAW2HSG8</accession>
<dbReference type="EMBL" id="JARGDH010000003">
    <property type="protein sequence ID" value="KAL0272313.1"/>
    <property type="molecule type" value="Genomic_DNA"/>
</dbReference>
<dbReference type="PANTHER" id="PTHR45712">
    <property type="entry name" value="AGAP008170-PA"/>
    <property type="match status" value="1"/>
</dbReference>
<evidence type="ECO:0000256" key="4">
    <source>
        <dbReference type="ARBA" id="ARBA00023180"/>
    </source>
</evidence>
<dbReference type="Gene3D" id="3.80.10.10">
    <property type="entry name" value="Ribonuclease Inhibitor"/>
    <property type="match status" value="3"/>
</dbReference>
<evidence type="ECO:0000256" key="5">
    <source>
        <dbReference type="SAM" id="SignalP"/>
    </source>
</evidence>
<protein>
    <recommendedName>
        <fullName evidence="6">LRRCT domain-containing protein</fullName>
    </recommendedName>
</protein>
<dbReference type="SMART" id="SM00369">
    <property type="entry name" value="LRR_TYP"/>
    <property type="match status" value="11"/>
</dbReference>
<dbReference type="Pfam" id="PF13855">
    <property type="entry name" value="LRR_8"/>
    <property type="match status" value="4"/>
</dbReference>
<dbReference type="InterPro" id="IPR032675">
    <property type="entry name" value="LRR_dom_sf"/>
</dbReference>
<sequence length="488" mass="55023">MSVFLFMWGAAFLLLTEVTSQQVTQHCPSHGEILPCKCTVKKNGLDILCEYTEPIHITKALAALKGKPSSMVIFYLKLRHNVMPKLQSFVFLGLEVSHLTIHNCSLAVVEETSLSSIGNELTQLDLSSNNLATVPSKALKNLHHLLILNLNHNKLSVLHNRAFEGLDTLEVLTIYENKISTIEPDAFRGLEKKLKRLNLGGNELTAIPTQALMYMENLKKLEIQENKISEITEDDFKGLEGLDGLILAHNRIKEIPSQVFRHLSSLTTLELEGNAISRLDPEAFMGLEENLQYLRLGDNNLPAIPSETLKRLHRLRTLDLRANNISYVLEDAFTGYGDSITFLNLQKNMIKTLPALAFENLNSLETLNLQNNKLKHIPEEIMDPVVDTLRIVDISDNPLICDCELQWYKNWLTSLRGKEDEAMHKKRVVCLMASEHREYGIQNLPLDKMNCVGKNMGRTYNVACNNHNNGFKSVLITCLTALLISCTI</sequence>
<gene>
    <name evidence="7" type="ORF">PYX00_005338</name>
</gene>
<proteinExistence type="predicted"/>
<dbReference type="FunFam" id="3.80.10.10:FF:001360">
    <property type="entry name" value="Uncharacterized protein"/>
    <property type="match status" value="1"/>
</dbReference>
<dbReference type="PROSITE" id="PS51450">
    <property type="entry name" value="LRR"/>
    <property type="match status" value="2"/>
</dbReference>
<dbReference type="Pfam" id="PF00560">
    <property type="entry name" value="LRR_1"/>
    <property type="match status" value="1"/>
</dbReference>
<dbReference type="AlphaFoldDB" id="A0AAW2HSG8"/>
<evidence type="ECO:0000256" key="3">
    <source>
        <dbReference type="ARBA" id="ARBA00022737"/>
    </source>
</evidence>